<protein>
    <submittedName>
        <fullName evidence="1">Uncharacterized protein</fullName>
    </submittedName>
</protein>
<evidence type="ECO:0000313" key="1">
    <source>
        <dbReference type="EMBL" id="MDQ0537298.1"/>
    </source>
</evidence>
<dbReference type="Proteomes" id="UP001244552">
    <property type="component" value="Unassembled WGS sequence"/>
</dbReference>
<accession>A0ABU0MUX3</accession>
<proteinExistence type="predicted"/>
<evidence type="ECO:0000313" key="2">
    <source>
        <dbReference type="Proteomes" id="UP001244552"/>
    </source>
</evidence>
<keyword evidence="2" id="KW-1185">Reference proteome</keyword>
<gene>
    <name evidence="1" type="ORF">QO018_006200</name>
</gene>
<comment type="caution">
    <text evidence="1">The sequence shown here is derived from an EMBL/GenBank/DDBJ whole genome shotgun (WGS) entry which is preliminary data.</text>
</comment>
<sequence>MQVSAQTALEVSTLDGIGGVLADWMTATVPVAWAPDLSTLAAASVLGALYAGRYFGDDRITTQIYTLGTTTDFDALDHIATVTHALNAAIPAGQPPRAQLSVWREFEEATRTSRSAEADIYTQAVAEWSPTFGRDSVLFLADTSDLKSGATIASRDTARGWWVRELLARFVFVPAASGKDDEPPDVPADLPDEVARALHLHGRLARGGVVRAGTNASDAFADARQAWRGRGPLWAHAETNALKLAMIRAIAADPLEPIMRQDDADFGIRIVSRGIEALEALIAAR</sequence>
<dbReference type="RefSeq" id="WP_209991060.1">
    <property type="nucleotide sequence ID" value="NZ_JAGINO010000040.1"/>
</dbReference>
<name>A0ABU0MUX3_9PROT</name>
<dbReference type="EMBL" id="JAUSVU010000043">
    <property type="protein sequence ID" value="MDQ0537298.1"/>
    <property type="molecule type" value="Genomic_DNA"/>
</dbReference>
<organism evidence="1 2">
    <name type="scientific">Azospirillum picis</name>
    <dbReference type="NCBI Taxonomy" id="488438"/>
    <lineage>
        <taxon>Bacteria</taxon>
        <taxon>Pseudomonadati</taxon>
        <taxon>Pseudomonadota</taxon>
        <taxon>Alphaproteobacteria</taxon>
        <taxon>Rhodospirillales</taxon>
        <taxon>Azospirillaceae</taxon>
        <taxon>Azospirillum</taxon>
    </lineage>
</organism>
<reference evidence="1 2" key="1">
    <citation type="submission" date="2023-07" db="EMBL/GenBank/DDBJ databases">
        <title>Genomic Encyclopedia of Type Strains, Phase IV (KMG-IV): sequencing the most valuable type-strain genomes for metagenomic binning, comparative biology and taxonomic classification.</title>
        <authorList>
            <person name="Goeker M."/>
        </authorList>
    </citation>
    <scope>NUCLEOTIDE SEQUENCE [LARGE SCALE GENOMIC DNA]</scope>
    <source>
        <strain evidence="1 2">DSM 19922</strain>
    </source>
</reference>